<sequence>MSTLRSAVWVPLFDELAEPAAVVRLAAFAEEHGWGGFFVWDHVRWRAPVTALADPWTTLAAVAAATTTLRIGPMVSALPRRRPQVVARQSVTLDRLSSGRLVMGAGLGSDRFGEELSRFGEETDDRARAAMLDDAIAILRTAWSGEPVRHTSPWCTIDDVRFLPRPVHGTIPLWTAGFPGRRRPLERAARADGFVPVNLEHPDELAAAVARISGLRDASGTGGTPYDVAVPLPADADLAAFAAAGATWWLTDVDPHTLTLDEVRGVIRDGPFQ</sequence>
<dbReference type="GO" id="GO:0016705">
    <property type="term" value="F:oxidoreductase activity, acting on paired donors, with incorporation or reduction of molecular oxygen"/>
    <property type="evidence" value="ECO:0007669"/>
    <property type="project" value="InterPro"/>
</dbReference>
<evidence type="ECO:0000313" key="4">
    <source>
        <dbReference type="Proteomes" id="UP000449906"/>
    </source>
</evidence>
<reference evidence="3 4" key="1">
    <citation type="submission" date="2019-09" db="EMBL/GenBank/DDBJ databases">
        <title>Pimelobacter sp. isolated from Paulinella.</title>
        <authorList>
            <person name="Jeong S.E."/>
        </authorList>
    </citation>
    <scope>NUCLEOTIDE SEQUENCE [LARGE SCALE GENOMIC DNA]</scope>
    <source>
        <strain evidence="3 4">Pch-N</strain>
    </source>
</reference>
<dbReference type="Pfam" id="PF00296">
    <property type="entry name" value="Bac_luciferase"/>
    <property type="match status" value="1"/>
</dbReference>
<comment type="caution">
    <text evidence="3">The sequence shown here is derived from an EMBL/GenBank/DDBJ whole genome shotgun (WGS) entry which is preliminary data.</text>
</comment>
<feature type="domain" description="Luciferase-like" evidence="2">
    <location>
        <begin position="18"/>
        <end position="233"/>
    </location>
</feature>
<dbReference type="PANTHER" id="PTHR43244:SF1">
    <property type="entry name" value="5,10-METHYLENETETRAHYDROMETHANOPTERIN REDUCTASE"/>
    <property type="match status" value="1"/>
</dbReference>
<dbReference type="AlphaFoldDB" id="A0A7J5DR23"/>
<evidence type="ECO:0000256" key="1">
    <source>
        <dbReference type="ARBA" id="ARBA00023002"/>
    </source>
</evidence>
<dbReference type="PANTHER" id="PTHR43244">
    <property type="match status" value="1"/>
</dbReference>
<proteinExistence type="predicted"/>
<dbReference type="SUPFAM" id="SSF51679">
    <property type="entry name" value="Bacterial luciferase-like"/>
    <property type="match status" value="1"/>
</dbReference>
<dbReference type="Gene3D" id="3.20.20.30">
    <property type="entry name" value="Luciferase-like domain"/>
    <property type="match status" value="1"/>
</dbReference>
<keyword evidence="1" id="KW-0560">Oxidoreductase</keyword>
<organism evidence="3 4">
    <name type="scientific">Nocardioides simplex</name>
    <name type="common">Arthrobacter simplex</name>
    <dbReference type="NCBI Taxonomy" id="2045"/>
    <lineage>
        <taxon>Bacteria</taxon>
        <taxon>Bacillati</taxon>
        <taxon>Actinomycetota</taxon>
        <taxon>Actinomycetes</taxon>
        <taxon>Propionibacteriales</taxon>
        <taxon>Nocardioidaceae</taxon>
        <taxon>Pimelobacter</taxon>
    </lineage>
</organism>
<dbReference type="InterPro" id="IPR011251">
    <property type="entry name" value="Luciferase-like_dom"/>
</dbReference>
<dbReference type="RefSeq" id="WP_151583071.1">
    <property type="nucleotide sequence ID" value="NZ_WBVM01000006.1"/>
</dbReference>
<dbReference type="InterPro" id="IPR036661">
    <property type="entry name" value="Luciferase-like_sf"/>
</dbReference>
<dbReference type="InterPro" id="IPR050564">
    <property type="entry name" value="F420-G6PD/mer"/>
</dbReference>
<protein>
    <submittedName>
        <fullName evidence="3">LLM class flavin-dependent oxidoreductase</fullName>
    </submittedName>
</protein>
<accession>A0A7J5DR23</accession>
<evidence type="ECO:0000313" key="3">
    <source>
        <dbReference type="EMBL" id="KAB2807198.1"/>
    </source>
</evidence>
<evidence type="ECO:0000259" key="2">
    <source>
        <dbReference type="Pfam" id="PF00296"/>
    </source>
</evidence>
<name>A0A7J5DR23_NOCSI</name>
<dbReference type="CDD" id="cd01097">
    <property type="entry name" value="Tetrahydromethanopterin_reductase"/>
    <property type="match status" value="1"/>
</dbReference>
<dbReference type="EMBL" id="WBVM01000006">
    <property type="protein sequence ID" value="KAB2807198.1"/>
    <property type="molecule type" value="Genomic_DNA"/>
</dbReference>
<gene>
    <name evidence="3" type="ORF">F9L07_27305</name>
</gene>
<dbReference type="Proteomes" id="UP000449906">
    <property type="component" value="Unassembled WGS sequence"/>
</dbReference>